<gene>
    <name evidence="1" type="ORF">ACMU_04910</name>
</gene>
<evidence type="ECO:0000313" key="2">
    <source>
        <dbReference type="Proteomes" id="UP000026249"/>
    </source>
</evidence>
<evidence type="ECO:0000313" key="1">
    <source>
        <dbReference type="EMBL" id="KAJ53954.1"/>
    </source>
</evidence>
<dbReference type="AlphaFoldDB" id="A0A037ZBV8"/>
<keyword evidence="2" id="KW-1185">Reference proteome</keyword>
<dbReference type="PROSITE" id="PS51257">
    <property type="entry name" value="PROKAR_LIPOPROTEIN"/>
    <property type="match status" value="1"/>
</dbReference>
<organism evidence="1 2">
    <name type="scientific">Actibacterium mucosum KCTC 23349</name>
    <dbReference type="NCBI Taxonomy" id="1454373"/>
    <lineage>
        <taxon>Bacteria</taxon>
        <taxon>Pseudomonadati</taxon>
        <taxon>Pseudomonadota</taxon>
        <taxon>Alphaproteobacteria</taxon>
        <taxon>Rhodobacterales</taxon>
        <taxon>Roseobacteraceae</taxon>
        <taxon>Actibacterium</taxon>
    </lineage>
</organism>
<name>A0A037ZBV8_9RHOB</name>
<evidence type="ECO:0008006" key="3">
    <source>
        <dbReference type="Google" id="ProtNLM"/>
    </source>
</evidence>
<dbReference type="RefSeq" id="WP_035263023.1">
    <property type="nucleotide sequence ID" value="NZ_JFKE01000016.1"/>
</dbReference>
<sequence length="195" mass="21020">MRNWILGLGMILAVAGCASSTEIDPEPAALGDFSLGHNIVVADNAQLIPPSRGAEPDEWEEVLTAEIDRRFARYEGEKLYHFGVAVEGFALAVPGVPVVLSPKSALVISVAVYDDTLANNGRNGKLAEERKQLTILESFSGDTIVGSGLTKSREQQMQNLAFNAARAIEKYLANNAAEWFGEDTIAPVEEDEATE</sequence>
<dbReference type="EMBL" id="JFKE01000016">
    <property type="protein sequence ID" value="KAJ53954.1"/>
    <property type="molecule type" value="Genomic_DNA"/>
</dbReference>
<accession>A0A037ZBV8</accession>
<dbReference type="STRING" id="1454373.ACMU_04910"/>
<reference evidence="1 2" key="1">
    <citation type="submission" date="2014-03" db="EMBL/GenBank/DDBJ databases">
        <title>Draft Genome Sequence of Actibacterium mucosum KCTC 23349, a Marine Alphaproteobacterium with Complex Ionic Requirements Isolated from Mediterranean Seawater at Malvarrosa Beach, Valencia, Spain.</title>
        <authorList>
            <person name="Arahal D.R."/>
            <person name="Shao Z."/>
            <person name="Lai Q."/>
            <person name="Pujalte M.J."/>
        </authorList>
    </citation>
    <scope>NUCLEOTIDE SEQUENCE [LARGE SCALE GENOMIC DNA]</scope>
    <source>
        <strain evidence="1 2">KCTC 23349</strain>
    </source>
</reference>
<proteinExistence type="predicted"/>
<comment type="caution">
    <text evidence="1">The sequence shown here is derived from an EMBL/GenBank/DDBJ whole genome shotgun (WGS) entry which is preliminary data.</text>
</comment>
<dbReference type="Proteomes" id="UP000026249">
    <property type="component" value="Unassembled WGS sequence"/>
</dbReference>
<protein>
    <recommendedName>
        <fullName evidence="3">Lipoprotein</fullName>
    </recommendedName>
</protein>
<dbReference type="OrthoDB" id="7834608at2"/>